<dbReference type="GO" id="GO:0008270">
    <property type="term" value="F:zinc ion binding"/>
    <property type="evidence" value="ECO:0007669"/>
    <property type="project" value="UniProtKB-UniRule"/>
</dbReference>
<dbReference type="GO" id="GO:0140078">
    <property type="term" value="F:class I DNA-(apurinic or apyrimidinic site) endonuclease activity"/>
    <property type="evidence" value="ECO:0007669"/>
    <property type="project" value="UniProtKB-EC"/>
</dbReference>
<dbReference type="SMART" id="SM00898">
    <property type="entry name" value="Fapy_DNA_glyco"/>
    <property type="match status" value="1"/>
</dbReference>
<dbReference type="AlphaFoldDB" id="A0A368DJM4"/>
<keyword evidence="9 15" id="KW-0238">DNA-binding</keyword>
<dbReference type="PROSITE" id="PS01242">
    <property type="entry name" value="ZF_FPG_1"/>
    <property type="match status" value="1"/>
</dbReference>
<dbReference type="SMART" id="SM01232">
    <property type="entry name" value="H2TH"/>
    <property type="match status" value="1"/>
</dbReference>
<keyword evidence="5 15" id="KW-0227">DNA damage</keyword>
<keyword evidence="11 15" id="KW-0456">Lyase</keyword>
<evidence type="ECO:0000256" key="3">
    <source>
        <dbReference type="ARBA" id="ARBA00011245"/>
    </source>
</evidence>
<evidence type="ECO:0000256" key="15">
    <source>
        <dbReference type="HAMAP-Rule" id="MF_00103"/>
    </source>
</evidence>
<dbReference type="GO" id="GO:0003684">
    <property type="term" value="F:damaged DNA binding"/>
    <property type="evidence" value="ECO:0007669"/>
    <property type="project" value="InterPro"/>
</dbReference>
<comment type="subunit">
    <text evidence="3 15">Monomer.</text>
</comment>
<dbReference type="PANTHER" id="PTHR22993:SF9">
    <property type="entry name" value="FORMAMIDOPYRIMIDINE-DNA GLYCOSYLASE"/>
    <property type="match status" value="1"/>
</dbReference>
<keyword evidence="8 15" id="KW-0862">Zinc</keyword>
<feature type="active site" description="Proton donor" evidence="15">
    <location>
        <position position="3"/>
    </location>
</feature>
<comment type="catalytic activity">
    <reaction evidence="1 15">
        <text>Hydrolysis of DNA containing ring-opened 7-methylguanine residues, releasing 2,6-diamino-4-hydroxy-5-(N-methyl)formamidopyrimidine.</text>
        <dbReference type="EC" id="3.2.2.23"/>
    </reaction>
</comment>
<evidence type="ECO:0000313" key="18">
    <source>
        <dbReference type="EMBL" id="RCL71854.1"/>
    </source>
</evidence>
<dbReference type="InterPro" id="IPR015887">
    <property type="entry name" value="DNA_glyclase_Znf_dom_DNA_BS"/>
</dbReference>
<evidence type="ECO:0000256" key="6">
    <source>
        <dbReference type="ARBA" id="ARBA00022771"/>
    </source>
</evidence>
<dbReference type="InterPro" id="IPR020629">
    <property type="entry name" value="FPG_Glyclase"/>
</dbReference>
<dbReference type="CDD" id="cd08966">
    <property type="entry name" value="EcFpg-like_N"/>
    <property type="match status" value="1"/>
</dbReference>
<dbReference type="SUPFAM" id="SSF57716">
    <property type="entry name" value="Glucocorticoid receptor-like (DNA-binding domain)"/>
    <property type="match status" value="1"/>
</dbReference>
<sequence>MPELPEVEIIKRNLTESLLNKTFLSVEVYCDKLRYKIPQNFIETIKNKKVVNIERIAKYIFVTLDNNNILVIHLGMTGNFLVNHTDDEIIPIKHTHIKFLMSNFRVIRYIDIRRFGFIIIFESGKDVASFFDKRLGVDAISSKFNSEYLINKLKNKKIDIKNALLDQKIVGGVGNIYASEALYRAGISPFERSEDIAKSNKKVDNLISSIKFILKDAIKVGGSTISDYKNMDGESGYFQYKFNVYNRENLECNNKNCSSHIKKIRQSGRSTFYCDSCQKE</sequence>
<dbReference type="InterPro" id="IPR012319">
    <property type="entry name" value="FPG_cat"/>
</dbReference>
<accession>A0A368DJM4</accession>
<name>A0A368DJM4_9PROT</name>
<dbReference type="InterPro" id="IPR010979">
    <property type="entry name" value="Ribosomal_uS13-like_H2TH"/>
</dbReference>
<dbReference type="Gene3D" id="3.20.190.10">
    <property type="entry name" value="MutM-like, N-terminal"/>
    <property type="match status" value="1"/>
</dbReference>
<dbReference type="SUPFAM" id="SSF46946">
    <property type="entry name" value="S13-like H2TH domain"/>
    <property type="match status" value="1"/>
</dbReference>
<protein>
    <recommendedName>
        <fullName evidence="15">Formamidopyrimidine-DNA glycosylase</fullName>
        <shortName evidence="15">Fapy-DNA glycosylase</shortName>
        <ecNumber evidence="15">3.2.2.23</ecNumber>
    </recommendedName>
    <alternativeName>
        <fullName evidence="15">DNA-(apurinic or apyrimidinic site) lyase MutM</fullName>
        <shortName evidence="15">AP lyase MutM</shortName>
        <ecNumber evidence="15">4.2.99.18</ecNumber>
    </alternativeName>
</protein>
<feature type="domain" description="FPG-type" evidence="16">
    <location>
        <begin position="243"/>
        <end position="279"/>
    </location>
</feature>
<evidence type="ECO:0000256" key="5">
    <source>
        <dbReference type="ARBA" id="ARBA00022763"/>
    </source>
</evidence>
<keyword evidence="10 15" id="KW-0234">DNA repair</keyword>
<evidence type="ECO:0000259" key="17">
    <source>
        <dbReference type="PROSITE" id="PS51068"/>
    </source>
</evidence>
<evidence type="ECO:0000313" key="19">
    <source>
        <dbReference type="Proteomes" id="UP000253570"/>
    </source>
</evidence>
<evidence type="ECO:0000256" key="13">
    <source>
        <dbReference type="ARBA" id="ARBA00023295"/>
    </source>
</evidence>
<dbReference type="NCBIfam" id="TIGR00577">
    <property type="entry name" value="fpg"/>
    <property type="match status" value="1"/>
</dbReference>
<dbReference type="PROSITE" id="PS51066">
    <property type="entry name" value="ZF_FPG_2"/>
    <property type="match status" value="1"/>
</dbReference>
<dbReference type="InterPro" id="IPR015886">
    <property type="entry name" value="H2TH_FPG"/>
</dbReference>
<dbReference type="PROSITE" id="PS51068">
    <property type="entry name" value="FPG_CAT"/>
    <property type="match status" value="1"/>
</dbReference>
<evidence type="ECO:0000259" key="16">
    <source>
        <dbReference type="PROSITE" id="PS51066"/>
    </source>
</evidence>
<comment type="function">
    <text evidence="15">Involved in base excision repair of DNA damaged by oxidation or by mutagenic agents. Acts as DNA glycosylase that recognizes and removes damaged bases. Has a preference for oxidized purines, such as 7,8-dihydro-8-oxoguanine (8-oxoG). Has AP (apurinic/apyrimidinic) lyase activity and introduces nicks in the DNA strand. Cleaves the DNA backbone by beta-delta elimination to generate a single-strand break at the site of the removed base with both 3'- and 5'-phosphates.</text>
</comment>
<dbReference type="Proteomes" id="UP000253570">
    <property type="component" value="Unassembled WGS sequence"/>
</dbReference>
<keyword evidence="7 15" id="KW-0378">Hydrolase</keyword>
<evidence type="ECO:0000256" key="10">
    <source>
        <dbReference type="ARBA" id="ARBA00023204"/>
    </source>
</evidence>
<dbReference type="GO" id="GO:0034039">
    <property type="term" value="F:8-oxo-7,8-dihydroguanine DNA N-glycosylase activity"/>
    <property type="evidence" value="ECO:0007669"/>
    <property type="project" value="TreeGrafter"/>
</dbReference>
<dbReference type="Pfam" id="PF06831">
    <property type="entry name" value="H2TH"/>
    <property type="match status" value="1"/>
</dbReference>
<dbReference type="EC" id="3.2.2.23" evidence="15"/>
<evidence type="ECO:0000256" key="2">
    <source>
        <dbReference type="ARBA" id="ARBA00009409"/>
    </source>
</evidence>
<proteinExistence type="inferred from homology"/>
<feature type="domain" description="Formamidopyrimidine-DNA glycosylase catalytic" evidence="17">
    <location>
        <begin position="2"/>
        <end position="116"/>
    </location>
</feature>
<dbReference type="Gene3D" id="1.10.8.50">
    <property type="match status" value="1"/>
</dbReference>
<keyword evidence="12 15" id="KW-0511">Multifunctional enzyme</keyword>
<feature type="active site" description="Proton donor; for beta-elimination activity" evidence="15">
    <location>
        <position position="58"/>
    </location>
</feature>
<dbReference type="GO" id="GO:0006284">
    <property type="term" value="P:base-excision repair"/>
    <property type="evidence" value="ECO:0007669"/>
    <property type="project" value="InterPro"/>
</dbReference>
<dbReference type="InterPro" id="IPR010663">
    <property type="entry name" value="Znf_FPG/IleRS"/>
</dbReference>
<feature type="binding site" evidence="15">
    <location>
        <position position="94"/>
    </location>
    <ligand>
        <name>DNA</name>
        <dbReference type="ChEBI" id="CHEBI:16991"/>
    </ligand>
</feature>
<evidence type="ECO:0000256" key="1">
    <source>
        <dbReference type="ARBA" id="ARBA00001668"/>
    </source>
</evidence>
<feature type="binding site" evidence="15">
    <location>
        <position position="113"/>
    </location>
    <ligand>
        <name>DNA</name>
        <dbReference type="ChEBI" id="CHEBI:16991"/>
    </ligand>
</feature>
<keyword evidence="4 15" id="KW-0479">Metal-binding</keyword>
<dbReference type="Pfam" id="PF01149">
    <property type="entry name" value="Fapy_DNA_glyco"/>
    <property type="match status" value="1"/>
</dbReference>
<dbReference type="FunFam" id="1.10.8.50:FF:000003">
    <property type="entry name" value="Formamidopyrimidine-DNA glycosylase"/>
    <property type="match status" value="1"/>
</dbReference>
<comment type="catalytic activity">
    <reaction evidence="14 15">
        <text>2'-deoxyribonucleotide-(2'-deoxyribose 5'-phosphate)-2'-deoxyribonucleotide-DNA = a 3'-end 2'-deoxyribonucleotide-(2,3-dehydro-2,3-deoxyribose 5'-phosphate)-DNA + a 5'-end 5'-phospho-2'-deoxyribonucleoside-DNA + H(+)</text>
        <dbReference type="Rhea" id="RHEA:66592"/>
        <dbReference type="Rhea" id="RHEA-COMP:13180"/>
        <dbReference type="Rhea" id="RHEA-COMP:16897"/>
        <dbReference type="Rhea" id="RHEA-COMP:17067"/>
        <dbReference type="ChEBI" id="CHEBI:15378"/>
        <dbReference type="ChEBI" id="CHEBI:136412"/>
        <dbReference type="ChEBI" id="CHEBI:157695"/>
        <dbReference type="ChEBI" id="CHEBI:167181"/>
        <dbReference type="EC" id="4.2.99.18"/>
    </reaction>
</comment>
<evidence type="ECO:0000256" key="14">
    <source>
        <dbReference type="ARBA" id="ARBA00044632"/>
    </source>
</evidence>
<comment type="cofactor">
    <cofactor evidence="15">
        <name>Zn(2+)</name>
        <dbReference type="ChEBI" id="CHEBI:29105"/>
    </cofactor>
    <text evidence="15">Binds 1 zinc ion per subunit.</text>
</comment>
<feature type="active site" description="Schiff-base intermediate with DNA" evidence="15">
    <location>
        <position position="2"/>
    </location>
</feature>
<gene>
    <name evidence="15" type="primary">mutM</name>
    <name evidence="15" type="synonym">fpg</name>
    <name evidence="18" type="ORF">DBW71_06080</name>
</gene>
<dbReference type="SUPFAM" id="SSF81624">
    <property type="entry name" value="N-terminal domain of MutM-like DNA repair proteins"/>
    <property type="match status" value="1"/>
</dbReference>
<dbReference type="Pfam" id="PF06827">
    <property type="entry name" value="zf-FPG_IleRS"/>
    <property type="match status" value="1"/>
</dbReference>
<dbReference type="EC" id="4.2.99.18" evidence="15"/>
<dbReference type="InterPro" id="IPR035937">
    <property type="entry name" value="FPG_N"/>
</dbReference>
<dbReference type="EMBL" id="QOQD01000019">
    <property type="protein sequence ID" value="RCL71854.1"/>
    <property type="molecule type" value="Genomic_DNA"/>
</dbReference>
<organism evidence="18 19">
    <name type="scientific">PS1 clade bacterium</name>
    <dbReference type="NCBI Taxonomy" id="2175152"/>
    <lineage>
        <taxon>Bacteria</taxon>
        <taxon>Pseudomonadati</taxon>
        <taxon>Pseudomonadota</taxon>
        <taxon>Alphaproteobacteria</taxon>
        <taxon>PS1 clade</taxon>
    </lineage>
</organism>
<dbReference type="PANTHER" id="PTHR22993">
    <property type="entry name" value="FORMAMIDOPYRIMIDINE-DNA GLYCOSYLASE"/>
    <property type="match status" value="1"/>
</dbReference>
<evidence type="ECO:0000256" key="9">
    <source>
        <dbReference type="ARBA" id="ARBA00023125"/>
    </source>
</evidence>
<evidence type="ECO:0000256" key="8">
    <source>
        <dbReference type="ARBA" id="ARBA00022833"/>
    </source>
</evidence>
<dbReference type="InterPro" id="IPR000214">
    <property type="entry name" value="Znf_DNA_glyclase/AP_lyase"/>
</dbReference>
<evidence type="ECO:0000256" key="7">
    <source>
        <dbReference type="ARBA" id="ARBA00022801"/>
    </source>
</evidence>
<feature type="binding site" evidence="15">
    <location>
        <position position="156"/>
    </location>
    <ligand>
        <name>DNA</name>
        <dbReference type="ChEBI" id="CHEBI:16991"/>
    </ligand>
</feature>
<feature type="active site" description="Proton donor; for delta-elimination activity" evidence="15">
    <location>
        <position position="269"/>
    </location>
</feature>
<comment type="caution">
    <text evidence="18">The sequence shown here is derived from an EMBL/GenBank/DDBJ whole genome shotgun (WGS) entry which is preliminary data.</text>
</comment>
<evidence type="ECO:0000256" key="12">
    <source>
        <dbReference type="ARBA" id="ARBA00023268"/>
    </source>
</evidence>
<keyword evidence="13 15" id="KW-0326">Glycosidase</keyword>
<keyword evidence="6 15" id="KW-0863">Zinc-finger</keyword>
<evidence type="ECO:0000256" key="11">
    <source>
        <dbReference type="ARBA" id="ARBA00023239"/>
    </source>
</evidence>
<dbReference type="HAMAP" id="MF_00103">
    <property type="entry name" value="Fapy_DNA_glycosyl"/>
    <property type="match status" value="1"/>
</dbReference>
<reference evidence="18 19" key="1">
    <citation type="journal article" date="2018" name="Microbiome">
        <title>Fine metagenomic profile of the Mediterranean stratified and mixed water columns revealed by assembly and recruitment.</title>
        <authorList>
            <person name="Haro-Moreno J.M."/>
            <person name="Lopez-Perez M."/>
            <person name="De La Torre J.R."/>
            <person name="Picazo A."/>
            <person name="Camacho A."/>
            <person name="Rodriguez-Valera F."/>
        </authorList>
    </citation>
    <scope>NUCLEOTIDE SEQUENCE [LARGE SCALE GENOMIC DNA]</scope>
    <source>
        <strain evidence="18">MED-G57</strain>
    </source>
</reference>
<dbReference type="NCBIfam" id="NF002211">
    <property type="entry name" value="PRK01103.1"/>
    <property type="match status" value="1"/>
</dbReference>
<comment type="similarity">
    <text evidence="2 15">Belongs to the FPG family.</text>
</comment>
<evidence type="ECO:0000256" key="4">
    <source>
        <dbReference type="ARBA" id="ARBA00022723"/>
    </source>
</evidence>